<keyword evidence="2" id="KW-1185">Reference proteome</keyword>
<protein>
    <submittedName>
        <fullName evidence="1">Uncharacterized protein</fullName>
    </submittedName>
</protein>
<dbReference type="Proteomes" id="UP000015104">
    <property type="component" value="Unassembled WGS sequence"/>
</dbReference>
<proteinExistence type="predicted"/>
<dbReference type="HOGENOM" id="CLU_3089846_0_0_1"/>
<reference evidence="1" key="2">
    <citation type="submission" date="2015-06" db="UniProtKB">
        <authorList>
            <consortium name="EnsemblMetazoa"/>
        </authorList>
    </citation>
    <scope>IDENTIFICATION</scope>
</reference>
<organism evidence="1 2">
    <name type="scientific">Tetranychus urticae</name>
    <name type="common">Two-spotted spider mite</name>
    <dbReference type="NCBI Taxonomy" id="32264"/>
    <lineage>
        <taxon>Eukaryota</taxon>
        <taxon>Metazoa</taxon>
        <taxon>Ecdysozoa</taxon>
        <taxon>Arthropoda</taxon>
        <taxon>Chelicerata</taxon>
        <taxon>Arachnida</taxon>
        <taxon>Acari</taxon>
        <taxon>Acariformes</taxon>
        <taxon>Trombidiformes</taxon>
        <taxon>Prostigmata</taxon>
        <taxon>Eleutherengona</taxon>
        <taxon>Raphignathae</taxon>
        <taxon>Tetranychoidea</taxon>
        <taxon>Tetranychidae</taxon>
        <taxon>Tetranychus</taxon>
    </lineage>
</organism>
<dbReference type="AlphaFoldDB" id="T1KQZ2"/>
<accession>T1KQZ2</accession>
<sequence>MLQLLKTRGTISMLWIQSFGSLNLFKNLVEQAKDDNQILRWSFIRTKRLILS</sequence>
<evidence type="ECO:0000313" key="1">
    <source>
        <dbReference type="EnsemblMetazoa" id="tetur18g01670.1"/>
    </source>
</evidence>
<name>T1KQZ2_TETUR</name>
<dbReference type="EnsemblMetazoa" id="tetur18g01670.1">
    <property type="protein sequence ID" value="tetur18g01670.1"/>
    <property type="gene ID" value="tetur18g01670"/>
</dbReference>
<dbReference type="EMBL" id="CAEY01000382">
    <property type="status" value="NOT_ANNOTATED_CDS"/>
    <property type="molecule type" value="Genomic_DNA"/>
</dbReference>
<evidence type="ECO:0000313" key="2">
    <source>
        <dbReference type="Proteomes" id="UP000015104"/>
    </source>
</evidence>
<reference evidence="2" key="1">
    <citation type="submission" date="2011-08" db="EMBL/GenBank/DDBJ databases">
        <authorList>
            <person name="Rombauts S."/>
        </authorList>
    </citation>
    <scope>NUCLEOTIDE SEQUENCE</scope>
    <source>
        <strain evidence="2">London</strain>
    </source>
</reference>